<sequence length="361" mass="39612">MQRRSLSRQIVLSTGAVVLTVIGLFLVTSYVLYAFLFDDMIVPEQTENDWLPTNTELVWMGTVTLVGLILATLSAQKLARRILKPLNSVASSIRLAASGDLSARADAGDESLGETAELVRDFNALAERLERISYERTTWNAAIAHELRTPVSILRGRLQGLAEGVFEPDESLFRNLLVQVEGLSRLIDDLRVINLADSGHLGLQLTDVHLAEEVRMLVALVQPSFSARQLEFDLDLDEDTIHCDGVRIRQALLAVLDNTERYASPGTVCIRLRMQDDAATICVEDEGPGMPAELRDHVFDIFRRGEESRGRHSGGSGLGLAIVQAIVQAHGGYAVCEEGRKGGTVFRLNLPRGPAIEDVFA</sequence>
<dbReference type="InterPro" id="IPR003661">
    <property type="entry name" value="HisK_dim/P_dom"/>
</dbReference>
<dbReference type="Gene3D" id="6.10.340.10">
    <property type="match status" value="1"/>
</dbReference>
<evidence type="ECO:0000256" key="10">
    <source>
        <dbReference type="ARBA" id="ARBA00023136"/>
    </source>
</evidence>
<evidence type="ECO:0000259" key="13">
    <source>
        <dbReference type="PROSITE" id="PS50885"/>
    </source>
</evidence>
<feature type="domain" description="Histidine kinase" evidence="12">
    <location>
        <begin position="142"/>
        <end position="354"/>
    </location>
</feature>
<evidence type="ECO:0000256" key="9">
    <source>
        <dbReference type="ARBA" id="ARBA00023012"/>
    </source>
</evidence>
<evidence type="ECO:0000256" key="4">
    <source>
        <dbReference type="ARBA" id="ARBA00022553"/>
    </source>
</evidence>
<dbReference type="InterPro" id="IPR036890">
    <property type="entry name" value="HATPase_C_sf"/>
</dbReference>
<keyword evidence="5" id="KW-0808">Transferase</keyword>
<evidence type="ECO:0000256" key="11">
    <source>
        <dbReference type="SAM" id="Phobius"/>
    </source>
</evidence>
<dbReference type="SMART" id="SM00388">
    <property type="entry name" value="HisKA"/>
    <property type="match status" value="1"/>
</dbReference>
<dbReference type="SUPFAM" id="SSF47384">
    <property type="entry name" value="Homodimeric domain of signal transducing histidine kinase"/>
    <property type="match status" value="1"/>
</dbReference>
<feature type="transmembrane region" description="Helical" evidence="11">
    <location>
        <begin position="57"/>
        <end position="75"/>
    </location>
</feature>
<dbReference type="GO" id="GO:0000155">
    <property type="term" value="F:phosphorelay sensor kinase activity"/>
    <property type="evidence" value="ECO:0007669"/>
    <property type="project" value="InterPro"/>
</dbReference>
<name>A0A7X5ZJ55_9GAMM</name>
<evidence type="ECO:0000313" key="15">
    <source>
        <dbReference type="Proteomes" id="UP000490980"/>
    </source>
</evidence>
<dbReference type="PROSITE" id="PS50885">
    <property type="entry name" value="HAMP"/>
    <property type="match status" value="1"/>
</dbReference>
<evidence type="ECO:0000256" key="7">
    <source>
        <dbReference type="ARBA" id="ARBA00022777"/>
    </source>
</evidence>
<dbReference type="Gene3D" id="3.30.565.10">
    <property type="entry name" value="Histidine kinase-like ATPase, C-terminal domain"/>
    <property type="match status" value="1"/>
</dbReference>
<organism evidence="14 15">
    <name type="scientific">Luteibacter anthropi</name>
    <dbReference type="NCBI Taxonomy" id="564369"/>
    <lineage>
        <taxon>Bacteria</taxon>
        <taxon>Pseudomonadati</taxon>
        <taxon>Pseudomonadota</taxon>
        <taxon>Gammaproteobacteria</taxon>
        <taxon>Lysobacterales</taxon>
        <taxon>Rhodanobacteraceae</taxon>
        <taxon>Luteibacter</taxon>
    </lineage>
</organism>
<keyword evidence="9" id="KW-0902">Two-component regulatory system</keyword>
<dbReference type="SUPFAM" id="SSF55874">
    <property type="entry name" value="ATPase domain of HSP90 chaperone/DNA topoisomerase II/histidine kinase"/>
    <property type="match status" value="1"/>
</dbReference>
<comment type="subcellular location">
    <subcellularLocation>
        <location evidence="2">Membrane</location>
    </subcellularLocation>
</comment>
<dbReference type="SMART" id="SM00304">
    <property type="entry name" value="HAMP"/>
    <property type="match status" value="1"/>
</dbReference>
<keyword evidence="7" id="KW-0418">Kinase</keyword>
<proteinExistence type="predicted"/>
<comment type="catalytic activity">
    <reaction evidence="1">
        <text>ATP + protein L-histidine = ADP + protein N-phospho-L-histidine.</text>
        <dbReference type="EC" id="2.7.13.3"/>
    </reaction>
</comment>
<dbReference type="InterPro" id="IPR004358">
    <property type="entry name" value="Sig_transdc_His_kin-like_C"/>
</dbReference>
<keyword evidence="4" id="KW-0597">Phosphoprotein</keyword>
<dbReference type="PANTHER" id="PTHR45436:SF5">
    <property type="entry name" value="SENSOR HISTIDINE KINASE TRCS"/>
    <property type="match status" value="1"/>
</dbReference>
<dbReference type="Pfam" id="PF00512">
    <property type="entry name" value="HisKA"/>
    <property type="match status" value="1"/>
</dbReference>
<dbReference type="AlphaFoldDB" id="A0A7X5ZJ55"/>
<protein>
    <recommendedName>
        <fullName evidence="3">histidine kinase</fullName>
        <ecNumber evidence="3">2.7.13.3</ecNumber>
    </recommendedName>
</protein>
<keyword evidence="15" id="KW-1185">Reference proteome</keyword>
<keyword evidence="6 11" id="KW-0812">Transmembrane</keyword>
<evidence type="ECO:0000259" key="12">
    <source>
        <dbReference type="PROSITE" id="PS50109"/>
    </source>
</evidence>
<evidence type="ECO:0000256" key="6">
    <source>
        <dbReference type="ARBA" id="ARBA00022692"/>
    </source>
</evidence>
<evidence type="ECO:0000256" key="2">
    <source>
        <dbReference type="ARBA" id="ARBA00004370"/>
    </source>
</evidence>
<dbReference type="InterPro" id="IPR050428">
    <property type="entry name" value="TCS_sensor_his_kinase"/>
</dbReference>
<reference evidence="14 15" key="1">
    <citation type="submission" date="2020-03" db="EMBL/GenBank/DDBJ databases">
        <authorList>
            <person name="Lai Q."/>
        </authorList>
    </citation>
    <scope>NUCLEOTIDE SEQUENCE [LARGE SCALE GENOMIC DNA]</scope>
    <source>
        <strain evidence="14 15">CCUG 25036</strain>
    </source>
</reference>
<dbReference type="InterPro" id="IPR003594">
    <property type="entry name" value="HATPase_dom"/>
</dbReference>
<dbReference type="PRINTS" id="PR00344">
    <property type="entry name" value="BCTRLSENSOR"/>
</dbReference>
<dbReference type="InterPro" id="IPR003660">
    <property type="entry name" value="HAMP_dom"/>
</dbReference>
<dbReference type="PROSITE" id="PS50109">
    <property type="entry name" value="HIS_KIN"/>
    <property type="match status" value="1"/>
</dbReference>
<dbReference type="InterPro" id="IPR005467">
    <property type="entry name" value="His_kinase_dom"/>
</dbReference>
<dbReference type="CDD" id="cd06225">
    <property type="entry name" value="HAMP"/>
    <property type="match status" value="1"/>
</dbReference>
<dbReference type="GO" id="GO:0005886">
    <property type="term" value="C:plasma membrane"/>
    <property type="evidence" value="ECO:0007669"/>
    <property type="project" value="TreeGrafter"/>
</dbReference>
<dbReference type="RefSeq" id="WP_166949304.1">
    <property type="nucleotide sequence ID" value="NZ_JAARLZ010000007.1"/>
</dbReference>
<dbReference type="PANTHER" id="PTHR45436">
    <property type="entry name" value="SENSOR HISTIDINE KINASE YKOH"/>
    <property type="match status" value="1"/>
</dbReference>
<dbReference type="CDD" id="cd00082">
    <property type="entry name" value="HisKA"/>
    <property type="match status" value="1"/>
</dbReference>
<keyword evidence="8 11" id="KW-1133">Transmembrane helix</keyword>
<dbReference type="EMBL" id="JAARLZ010000007">
    <property type="protein sequence ID" value="NII07429.1"/>
    <property type="molecule type" value="Genomic_DNA"/>
</dbReference>
<gene>
    <name evidence="14" type="ORF">HBF25_13665</name>
</gene>
<dbReference type="SMART" id="SM00387">
    <property type="entry name" value="HATPase_c"/>
    <property type="match status" value="1"/>
</dbReference>
<feature type="transmembrane region" description="Helical" evidence="11">
    <location>
        <begin position="12"/>
        <end position="37"/>
    </location>
</feature>
<evidence type="ECO:0000256" key="1">
    <source>
        <dbReference type="ARBA" id="ARBA00000085"/>
    </source>
</evidence>
<dbReference type="Pfam" id="PF02518">
    <property type="entry name" value="HATPase_c"/>
    <property type="match status" value="1"/>
</dbReference>
<feature type="domain" description="HAMP" evidence="13">
    <location>
        <begin position="80"/>
        <end position="134"/>
    </location>
</feature>
<comment type="caution">
    <text evidence="14">The sequence shown here is derived from an EMBL/GenBank/DDBJ whole genome shotgun (WGS) entry which is preliminary data.</text>
</comment>
<dbReference type="Pfam" id="PF00672">
    <property type="entry name" value="HAMP"/>
    <property type="match status" value="1"/>
</dbReference>
<dbReference type="Gene3D" id="1.10.287.130">
    <property type="match status" value="1"/>
</dbReference>
<keyword evidence="10 11" id="KW-0472">Membrane</keyword>
<evidence type="ECO:0000256" key="5">
    <source>
        <dbReference type="ARBA" id="ARBA00022679"/>
    </source>
</evidence>
<evidence type="ECO:0000256" key="8">
    <source>
        <dbReference type="ARBA" id="ARBA00022989"/>
    </source>
</evidence>
<evidence type="ECO:0000313" key="14">
    <source>
        <dbReference type="EMBL" id="NII07429.1"/>
    </source>
</evidence>
<dbReference type="EC" id="2.7.13.3" evidence="3"/>
<dbReference type="InterPro" id="IPR036097">
    <property type="entry name" value="HisK_dim/P_sf"/>
</dbReference>
<dbReference type="Proteomes" id="UP000490980">
    <property type="component" value="Unassembled WGS sequence"/>
</dbReference>
<accession>A0A7X5ZJ55</accession>
<evidence type="ECO:0000256" key="3">
    <source>
        <dbReference type="ARBA" id="ARBA00012438"/>
    </source>
</evidence>